<dbReference type="InterPro" id="IPR011576">
    <property type="entry name" value="Pyridox_Oxase_N"/>
</dbReference>
<evidence type="ECO:0000259" key="1">
    <source>
        <dbReference type="Pfam" id="PF01243"/>
    </source>
</evidence>
<protein>
    <submittedName>
        <fullName evidence="2">Pyridoxamine 5'-phosphate oxidase family protein</fullName>
    </submittedName>
</protein>
<evidence type="ECO:0000313" key="3">
    <source>
        <dbReference type="Proteomes" id="UP000633943"/>
    </source>
</evidence>
<accession>A0ABX1NZV2</accession>
<sequence length="185" mass="20323">MPPAAKNPPRRAPFARGSTEQRIFFVATATGDSRVNVSPKGMDSLKVLDANRIAWLNVTGSGNETSAHVQQAPRMTIMFCAFDGPPLILRAYGKARVIHPGDPEWNDLHATFNPLPGARQIFDVAIDLVQSSCGMAVPKFSYVGDRELLNNWATHQGIEGVRQYWTEKNQLSIDAIPTHIVEKSG</sequence>
<gene>
    <name evidence="2" type="ORF">GPA24_16025</name>
</gene>
<proteinExistence type="predicted"/>
<feature type="domain" description="Pyridoxamine 5'-phosphate oxidase N-terminal" evidence="1">
    <location>
        <begin position="20"/>
        <end position="131"/>
    </location>
</feature>
<name>A0ABX1NZV2_9RHOO</name>
<dbReference type="InterPro" id="IPR012349">
    <property type="entry name" value="Split_barrel_FMN-bd"/>
</dbReference>
<evidence type="ECO:0000313" key="2">
    <source>
        <dbReference type="EMBL" id="NMG17015.1"/>
    </source>
</evidence>
<reference evidence="2 3" key="1">
    <citation type="submission" date="2019-12" db="EMBL/GenBank/DDBJ databases">
        <title>Comparative genomics gives insights into the taxonomy of the Azoarcus-Aromatoleum group and reveals separate origins of nif in the plant-associated Azoarcus and non-plant-associated Aromatoleum sub-groups.</title>
        <authorList>
            <person name="Lafos M."/>
            <person name="Maluk M."/>
            <person name="Batista M."/>
            <person name="Junghare M."/>
            <person name="Carmona M."/>
            <person name="Faoro H."/>
            <person name="Cruz L.M."/>
            <person name="Battistoni F."/>
            <person name="De Souza E."/>
            <person name="Pedrosa F."/>
            <person name="Chen W.-M."/>
            <person name="Poole P.S."/>
            <person name="Dixon R.A."/>
            <person name="James E.K."/>
        </authorList>
    </citation>
    <scope>NUCLEOTIDE SEQUENCE [LARGE SCALE GENOMIC DNA]</scope>
    <source>
        <strain evidence="2 3">PbN1</strain>
    </source>
</reference>
<dbReference type="SUPFAM" id="SSF50475">
    <property type="entry name" value="FMN-binding split barrel"/>
    <property type="match status" value="1"/>
</dbReference>
<dbReference type="PANTHER" id="PTHR39336:SF1">
    <property type="entry name" value="PYRIDOXAMINE PHOSPHATE OXIDASE FAMILY PROTEIN (AFU_ORTHOLOGUE AFUA_6G11440)"/>
    <property type="match status" value="1"/>
</dbReference>
<dbReference type="RefSeq" id="WP_169203564.1">
    <property type="nucleotide sequence ID" value="NZ_CP059467.1"/>
</dbReference>
<organism evidence="2 3">
    <name type="scientific">Aromatoleum bremense</name>
    <dbReference type="NCBI Taxonomy" id="76115"/>
    <lineage>
        <taxon>Bacteria</taxon>
        <taxon>Pseudomonadati</taxon>
        <taxon>Pseudomonadota</taxon>
        <taxon>Betaproteobacteria</taxon>
        <taxon>Rhodocyclales</taxon>
        <taxon>Rhodocyclaceae</taxon>
        <taxon>Aromatoleum</taxon>
    </lineage>
</organism>
<dbReference type="PANTHER" id="PTHR39336">
    <property type="entry name" value="PYRIDOXAMINE PHOSPHATE OXIDASE FAMILY PROTEIN (AFU_ORTHOLOGUE AFUA_6G11440)"/>
    <property type="match status" value="1"/>
</dbReference>
<comment type="caution">
    <text evidence="2">The sequence shown here is derived from an EMBL/GenBank/DDBJ whole genome shotgun (WGS) entry which is preliminary data.</text>
</comment>
<dbReference type="EMBL" id="WTVP01000056">
    <property type="protein sequence ID" value="NMG17015.1"/>
    <property type="molecule type" value="Genomic_DNA"/>
</dbReference>
<keyword evidence="3" id="KW-1185">Reference proteome</keyword>
<dbReference type="Proteomes" id="UP000633943">
    <property type="component" value="Unassembled WGS sequence"/>
</dbReference>
<dbReference type="Gene3D" id="2.30.110.10">
    <property type="entry name" value="Electron Transport, Fmn-binding Protein, Chain A"/>
    <property type="match status" value="1"/>
</dbReference>
<dbReference type="Pfam" id="PF01243">
    <property type="entry name" value="PNPOx_N"/>
    <property type="match status" value="1"/>
</dbReference>